<name>A0A1I8FLS6_9PLAT</name>
<evidence type="ECO:0000313" key="3">
    <source>
        <dbReference type="WBParaSite" id="maker-unitig_39096-snap-gene-0.1-mRNA-1"/>
    </source>
</evidence>
<feature type="compositionally biased region" description="Polar residues" evidence="1">
    <location>
        <begin position="40"/>
        <end position="51"/>
    </location>
</feature>
<evidence type="ECO:0000256" key="1">
    <source>
        <dbReference type="SAM" id="MobiDB-lite"/>
    </source>
</evidence>
<dbReference type="WBParaSite" id="maker-unitig_39096-snap-gene-0.1-mRNA-1">
    <property type="protein sequence ID" value="maker-unitig_39096-snap-gene-0.1-mRNA-1"/>
    <property type="gene ID" value="maker-unitig_39096-snap-gene-0.1"/>
</dbReference>
<feature type="region of interest" description="Disordered" evidence="1">
    <location>
        <begin position="1"/>
        <end position="51"/>
    </location>
</feature>
<organism evidence="2 3">
    <name type="scientific">Macrostomum lignano</name>
    <dbReference type="NCBI Taxonomy" id="282301"/>
    <lineage>
        <taxon>Eukaryota</taxon>
        <taxon>Metazoa</taxon>
        <taxon>Spiralia</taxon>
        <taxon>Lophotrochozoa</taxon>
        <taxon>Platyhelminthes</taxon>
        <taxon>Rhabditophora</taxon>
        <taxon>Macrostomorpha</taxon>
        <taxon>Macrostomida</taxon>
        <taxon>Macrostomidae</taxon>
        <taxon>Macrostomum</taxon>
    </lineage>
</organism>
<keyword evidence="2" id="KW-1185">Reference proteome</keyword>
<dbReference type="AlphaFoldDB" id="A0A1I8FLS6"/>
<sequence>MKSEQPGAESRGQTDGLDDASNINIGPDHKDASQRAVVHSRTQPAHRSAISTECSSTKAWATSPSSSLASTSGQLRRHVSEVFGGTQIRCAALIGGQVRCWTSCISVRHVHSTLPKGTLGDSNRRSVAITAPRVGVRMPTALRQCAGEAPAPGQRNQQRQQGDQRHRQPAERCQRAGSGATRCGSLRRFAHPLD</sequence>
<feature type="compositionally biased region" description="Basic and acidic residues" evidence="1">
    <location>
        <begin position="162"/>
        <end position="174"/>
    </location>
</feature>
<evidence type="ECO:0000313" key="2">
    <source>
        <dbReference type="Proteomes" id="UP000095280"/>
    </source>
</evidence>
<feature type="region of interest" description="Disordered" evidence="1">
    <location>
        <begin position="147"/>
        <end position="179"/>
    </location>
</feature>
<protein>
    <submittedName>
        <fullName evidence="3">Uncharacterized protein</fullName>
    </submittedName>
</protein>
<proteinExistence type="predicted"/>
<reference evidence="3" key="1">
    <citation type="submission" date="2016-11" db="UniProtKB">
        <authorList>
            <consortium name="WormBaseParasite"/>
        </authorList>
    </citation>
    <scope>IDENTIFICATION</scope>
</reference>
<dbReference type="Proteomes" id="UP000095280">
    <property type="component" value="Unplaced"/>
</dbReference>
<accession>A0A1I8FLS6</accession>